<comment type="similarity">
    <text evidence="2">Belongs to the ABC transporter superfamily.</text>
</comment>
<dbReference type="InterPro" id="IPR015856">
    <property type="entry name" value="ABC_transpr_CbiO/EcfA_su"/>
</dbReference>
<dbReference type="Gene3D" id="3.40.50.300">
    <property type="entry name" value="P-loop containing nucleotide triphosphate hydrolases"/>
    <property type="match status" value="2"/>
</dbReference>
<evidence type="ECO:0000256" key="2">
    <source>
        <dbReference type="ARBA" id="ARBA00005417"/>
    </source>
</evidence>
<comment type="subcellular location">
    <subcellularLocation>
        <location evidence="1">Cell membrane</location>
        <topology evidence="1">Peripheral membrane protein</topology>
    </subcellularLocation>
</comment>
<name>A0A6N3FAH4_STASI</name>
<protein>
    <submittedName>
        <fullName evidence="12">HMP/thiamine import ATP-binding protein YkoD</fullName>
        <ecNumber evidence="12">3.6.3.-</ecNumber>
    </submittedName>
</protein>
<proteinExistence type="inferred from homology"/>
<dbReference type="Pfam" id="PF00005">
    <property type="entry name" value="ABC_tran"/>
    <property type="match status" value="2"/>
</dbReference>
<dbReference type="EMBL" id="CACRUO010000060">
    <property type="protein sequence ID" value="VYU49034.1"/>
    <property type="molecule type" value="Genomic_DNA"/>
</dbReference>
<evidence type="ECO:0000256" key="6">
    <source>
        <dbReference type="ARBA" id="ARBA00022741"/>
    </source>
</evidence>
<keyword evidence="6" id="KW-0547">Nucleotide-binding</keyword>
<keyword evidence="4" id="KW-1003">Cell membrane</keyword>
<evidence type="ECO:0000256" key="10">
    <source>
        <dbReference type="ARBA" id="ARBA00025157"/>
    </source>
</evidence>
<keyword evidence="3" id="KW-0813">Transport</keyword>
<dbReference type="InterPro" id="IPR003439">
    <property type="entry name" value="ABC_transporter-like_ATP-bd"/>
</dbReference>
<dbReference type="InterPro" id="IPR027417">
    <property type="entry name" value="P-loop_NTPase"/>
</dbReference>
<dbReference type="EC" id="3.6.3.-" evidence="12"/>
<keyword evidence="8" id="KW-1278">Translocase</keyword>
<dbReference type="InterPro" id="IPR050095">
    <property type="entry name" value="ECF_ABC_transporter_ATP-bd"/>
</dbReference>
<evidence type="ECO:0000256" key="8">
    <source>
        <dbReference type="ARBA" id="ARBA00022967"/>
    </source>
</evidence>
<evidence type="ECO:0000256" key="7">
    <source>
        <dbReference type="ARBA" id="ARBA00022840"/>
    </source>
</evidence>
<evidence type="ECO:0000256" key="1">
    <source>
        <dbReference type="ARBA" id="ARBA00004202"/>
    </source>
</evidence>
<evidence type="ECO:0000259" key="11">
    <source>
        <dbReference type="PROSITE" id="PS50893"/>
    </source>
</evidence>
<evidence type="ECO:0000256" key="9">
    <source>
        <dbReference type="ARBA" id="ARBA00023136"/>
    </source>
</evidence>
<dbReference type="CDD" id="cd03225">
    <property type="entry name" value="ABC_cobalt_CbiO_domain1"/>
    <property type="match status" value="1"/>
</dbReference>
<evidence type="ECO:0000256" key="4">
    <source>
        <dbReference type="ARBA" id="ARBA00022475"/>
    </source>
</evidence>
<accession>A0A6N3FAH4</accession>
<keyword evidence="5" id="KW-0677">Repeat</keyword>
<feature type="domain" description="ABC transporter" evidence="11">
    <location>
        <begin position="2"/>
        <end position="241"/>
    </location>
</feature>
<dbReference type="SUPFAM" id="SSF52540">
    <property type="entry name" value="P-loop containing nucleoside triphosphate hydrolases"/>
    <property type="match status" value="2"/>
</dbReference>
<reference evidence="12" key="1">
    <citation type="submission" date="2019-11" db="EMBL/GenBank/DDBJ databases">
        <authorList>
            <person name="Feng L."/>
        </authorList>
    </citation>
    <scope>NUCLEOTIDE SEQUENCE</scope>
    <source>
        <strain evidence="12">SsimulansLFYP27</strain>
    </source>
</reference>
<sequence>MIQFNNVTFSYSASDKNALEGFNLTIRPGEVVCLTGLSGCGKSTVLRLINGLIPQFFSGEITGDIVIAGQNMKDYAFKDLSRQIGSIFQNPRSQFFCTHVLNELAFELENYYTDPEEIQSRIIRAVDQYQINDLLESNVFELSGGQQQMIACISIEIAGQALIVMDEPSSNLDFKAVQKLARMIQSWKQQGKTIVIAEHRLHYLLDLADRFILIESGQITKAWNQDDFRQLELKQLKAHGLRATDLTRLRPKRSEPSSHDVIPIQNWQYRYQKKETLYLNIERFDLHKGAITAIVGHNGAGKSTFAKALMGAVKLNKDAVIMNGTHKIRQKQWKHDVYQVFQNVESQLFGETVEEEIRFSHRNMSDTDLLHVLDTIDLKQHRDKHPLSLSNGEMQRLAIASAKESGRPILVFDEPTSGLDGKRMSEFATELRQLKGQGYTILVITHDYELIINSADYVAEFHEGEVKHHYPLDMRNVKALQNFFEL</sequence>
<dbReference type="InterPro" id="IPR003593">
    <property type="entry name" value="AAA+_ATPase"/>
</dbReference>
<dbReference type="AlphaFoldDB" id="A0A6N3FAH4"/>
<dbReference type="SMART" id="SM00382">
    <property type="entry name" value="AAA"/>
    <property type="match status" value="2"/>
</dbReference>
<dbReference type="RefSeq" id="WP_156667004.1">
    <property type="nucleotide sequence ID" value="NZ_CACRUO010000060.1"/>
</dbReference>
<dbReference type="PANTHER" id="PTHR43553">
    <property type="entry name" value="HEAVY METAL TRANSPORTER"/>
    <property type="match status" value="1"/>
</dbReference>
<keyword evidence="12" id="KW-0378">Hydrolase</keyword>
<evidence type="ECO:0000256" key="5">
    <source>
        <dbReference type="ARBA" id="ARBA00022737"/>
    </source>
</evidence>
<dbReference type="GO" id="GO:0042626">
    <property type="term" value="F:ATPase-coupled transmembrane transporter activity"/>
    <property type="evidence" value="ECO:0007669"/>
    <property type="project" value="TreeGrafter"/>
</dbReference>
<evidence type="ECO:0000313" key="12">
    <source>
        <dbReference type="EMBL" id="VYU49034.1"/>
    </source>
</evidence>
<dbReference type="GO" id="GO:0043190">
    <property type="term" value="C:ATP-binding cassette (ABC) transporter complex"/>
    <property type="evidence" value="ECO:0007669"/>
    <property type="project" value="TreeGrafter"/>
</dbReference>
<keyword evidence="9" id="KW-0472">Membrane</keyword>
<keyword evidence="7 12" id="KW-0067">ATP-binding</keyword>
<evidence type="ECO:0000256" key="3">
    <source>
        <dbReference type="ARBA" id="ARBA00022448"/>
    </source>
</evidence>
<feature type="domain" description="ABC transporter" evidence="11">
    <location>
        <begin position="262"/>
        <end position="486"/>
    </location>
</feature>
<comment type="function">
    <text evidence="10">Probably part of an ABC transporter complex. Responsible for energy coupling to the transport system.</text>
</comment>
<dbReference type="PANTHER" id="PTHR43553:SF23">
    <property type="entry name" value="ABC TRANSPORTER ATP-BINDING COMPONENT"/>
    <property type="match status" value="1"/>
</dbReference>
<dbReference type="PROSITE" id="PS50893">
    <property type="entry name" value="ABC_TRANSPORTER_2"/>
    <property type="match status" value="2"/>
</dbReference>
<organism evidence="12">
    <name type="scientific">Staphylococcus simulans</name>
    <dbReference type="NCBI Taxonomy" id="1286"/>
    <lineage>
        <taxon>Bacteria</taxon>
        <taxon>Bacillati</taxon>
        <taxon>Bacillota</taxon>
        <taxon>Bacilli</taxon>
        <taxon>Bacillales</taxon>
        <taxon>Staphylococcaceae</taxon>
        <taxon>Staphylococcus</taxon>
    </lineage>
</organism>
<dbReference type="GO" id="GO:0016887">
    <property type="term" value="F:ATP hydrolysis activity"/>
    <property type="evidence" value="ECO:0007669"/>
    <property type="project" value="InterPro"/>
</dbReference>
<dbReference type="GO" id="GO:0005524">
    <property type="term" value="F:ATP binding"/>
    <property type="evidence" value="ECO:0007669"/>
    <property type="project" value="UniProtKB-KW"/>
</dbReference>
<gene>
    <name evidence="12" type="primary">ykoD_2</name>
    <name evidence="12" type="ORF">SSLFYP27_02393</name>
</gene>